<dbReference type="SFLD" id="SFLDG00180">
    <property type="entry name" value="muconate_cycloisomerase"/>
    <property type="match status" value="1"/>
</dbReference>
<dbReference type="Gene3D" id="3.20.20.120">
    <property type="entry name" value="Enolase-like C-terminal domain"/>
    <property type="match status" value="1"/>
</dbReference>
<keyword evidence="4" id="KW-1185">Reference proteome</keyword>
<dbReference type="InterPro" id="IPR013342">
    <property type="entry name" value="Mandelate_racemase_C"/>
</dbReference>
<protein>
    <submittedName>
        <fullName evidence="3">O-succinylbenzoate synthase</fullName>
    </submittedName>
</protein>
<gene>
    <name evidence="3" type="ORF">E1163_26640</name>
</gene>
<dbReference type="PROSITE" id="PS00909">
    <property type="entry name" value="MR_MLE_2"/>
    <property type="match status" value="1"/>
</dbReference>
<keyword evidence="1" id="KW-0479">Metal-binding</keyword>
<reference evidence="3 4" key="1">
    <citation type="submission" date="2019-02" db="EMBL/GenBank/DDBJ databases">
        <authorList>
            <person name="Goldberg S.R."/>
            <person name="Haltli B.A."/>
            <person name="Correa H."/>
            <person name="Russell K.G."/>
        </authorList>
    </citation>
    <scope>NUCLEOTIDE SEQUENCE [LARGE SCALE GENOMIC DNA]</scope>
    <source>
        <strain evidence="3 4">JCM 16186</strain>
    </source>
</reference>
<name>A0ABW9RZ26_9BACT</name>
<dbReference type="InterPro" id="IPR029017">
    <property type="entry name" value="Enolase-like_N"/>
</dbReference>
<sequence>MPLKTSYQKYILNFKFDAGTSRGVLKEKETWIIKVWDTSRPEVFGLGECGPLKKLSIDDREDLGERLEECLKNLDGMDLPTSEEEIFRIAGELAGADLPAARFGMETALLDLLNGGKRVIFNNGFARSEMRIPINGLIWMGHMEAMLLQISNKVDAGFDCIKMKIGSLDFEKECDILDYVRRKYYQSDITLRVDANGAFKIHEAMDKLKALSKYRLHSIEQPIAAGQPDEMARLCQNTPVDIALDEELIGVYGKDAKQQLLEKIRPQYIILKPTLVGGIYSCKEWIEIAESMGIGWWLTSALESNIGLNAVCQMSPYLNAQGYQGLGTGQLYHNNIPSPLKIEAGHICYDNEESWDFANLGL</sequence>
<evidence type="ECO:0000259" key="2">
    <source>
        <dbReference type="SMART" id="SM00922"/>
    </source>
</evidence>
<dbReference type="InterPro" id="IPR036849">
    <property type="entry name" value="Enolase-like_C_sf"/>
</dbReference>
<evidence type="ECO:0000313" key="4">
    <source>
        <dbReference type="Proteomes" id="UP000798808"/>
    </source>
</evidence>
<dbReference type="InterPro" id="IPR029065">
    <property type="entry name" value="Enolase_C-like"/>
</dbReference>
<evidence type="ECO:0000313" key="3">
    <source>
        <dbReference type="EMBL" id="MTI28564.1"/>
    </source>
</evidence>
<dbReference type="SFLD" id="SFLDF00009">
    <property type="entry name" value="o-succinylbenzoate_synthase"/>
    <property type="match status" value="1"/>
</dbReference>
<dbReference type="SFLD" id="SFLDS00001">
    <property type="entry name" value="Enolase"/>
    <property type="match status" value="1"/>
</dbReference>
<feature type="domain" description="Mandelate racemase/muconate lactonizing enzyme C-terminal" evidence="2">
    <location>
        <begin position="143"/>
        <end position="241"/>
    </location>
</feature>
<dbReference type="SUPFAM" id="SSF54826">
    <property type="entry name" value="Enolase N-terminal domain-like"/>
    <property type="match status" value="1"/>
</dbReference>
<accession>A0ABW9RZ26</accession>
<dbReference type="Proteomes" id="UP000798808">
    <property type="component" value="Unassembled WGS sequence"/>
</dbReference>
<dbReference type="SUPFAM" id="SSF51604">
    <property type="entry name" value="Enolase C-terminal domain-like"/>
    <property type="match status" value="1"/>
</dbReference>
<dbReference type="PANTHER" id="PTHR48073:SF2">
    <property type="entry name" value="O-SUCCINYLBENZOATE SYNTHASE"/>
    <property type="match status" value="1"/>
</dbReference>
<comment type="caution">
    <text evidence="3">The sequence shown here is derived from an EMBL/GenBank/DDBJ whole genome shotgun (WGS) entry which is preliminary data.</text>
</comment>
<dbReference type="Pfam" id="PF13378">
    <property type="entry name" value="MR_MLE_C"/>
    <property type="match status" value="1"/>
</dbReference>
<dbReference type="SMART" id="SM00922">
    <property type="entry name" value="MR_MLE"/>
    <property type="match status" value="1"/>
</dbReference>
<dbReference type="RefSeq" id="WP_155176216.1">
    <property type="nucleotide sequence ID" value="NZ_BAAAFL010000053.1"/>
</dbReference>
<dbReference type="PANTHER" id="PTHR48073">
    <property type="entry name" value="O-SUCCINYLBENZOATE SYNTHASE-RELATED"/>
    <property type="match status" value="1"/>
</dbReference>
<dbReference type="CDD" id="cd03320">
    <property type="entry name" value="OSBS"/>
    <property type="match status" value="1"/>
</dbReference>
<dbReference type="Gene3D" id="3.30.390.10">
    <property type="entry name" value="Enolase-like, N-terminal domain"/>
    <property type="match status" value="1"/>
</dbReference>
<evidence type="ECO:0000256" key="1">
    <source>
        <dbReference type="ARBA" id="ARBA00022723"/>
    </source>
</evidence>
<dbReference type="EMBL" id="SMLW01000667">
    <property type="protein sequence ID" value="MTI28564.1"/>
    <property type="molecule type" value="Genomic_DNA"/>
</dbReference>
<proteinExistence type="predicted"/>
<dbReference type="InterPro" id="IPR018110">
    <property type="entry name" value="Mandel_Rmase/mucon_lact_enz_CS"/>
</dbReference>
<organism evidence="3 4">
    <name type="scientific">Fulvivirga kasyanovii</name>
    <dbReference type="NCBI Taxonomy" id="396812"/>
    <lineage>
        <taxon>Bacteria</taxon>
        <taxon>Pseudomonadati</taxon>
        <taxon>Bacteroidota</taxon>
        <taxon>Cytophagia</taxon>
        <taxon>Cytophagales</taxon>
        <taxon>Fulvivirgaceae</taxon>
        <taxon>Fulvivirga</taxon>
    </lineage>
</organism>